<name>A0A812JBA5_9DINO</name>
<keyword evidence="2" id="KW-1185">Reference proteome</keyword>
<protein>
    <submittedName>
        <fullName evidence="1">Uncharacterized protein</fullName>
    </submittedName>
</protein>
<sequence>MPVVLVTKVGEDGSAEGVALTVRTGILLGDVQRDGAAAFATRPLHWGGPQEAPVTVLHDYADVPGASDAP</sequence>
<proteinExistence type="predicted"/>
<dbReference type="Proteomes" id="UP000604046">
    <property type="component" value="Unassembled WGS sequence"/>
</dbReference>
<comment type="caution">
    <text evidence="1">The sequence shown here is derived from an EMBL/GenBank/DDBJ whole genome shotgun (WGS) entry which is preliminary data.</text>
</comment>
<dbReference type="EMBL" id="CAJNDS010000354">
    <property type="protein sequence ID" value="CAE7196874.1"/>
    <property type="molecule type" value="Genomic_DNA"/>
</dbReference>
<reference evidence="1" key="1">
    <citation type="submission" date="2021-02" db="EMBL/GenBank/DDBJ databases">
        <authorList>
            <person name="Dougan E. K."/>
            <person name="Rhodes N."/>
            <person name="Thang M."/>
            <person name="Chan C."/>
        </authorList>
    </citation>
    <scope>NUCLEOTIDE SEQUENCE</scope>
</reference>
<evidence type="ECO:0000313" key="2">
    <source>
        <dbReference type="Proteomes" id="UP000604046"/>
    </source>
</evidence>
<evidence type="ECO:0000313" key="1">
    <source>
        <dbReference type="EMBL" id="CAE7196874.1"/>
    </source>
</evidence>
<organism evidence="1 2">
    <name type="scientific">Symbiodinium natans</name>
    <dbReference type="NCBI Taxonomy" id="878477"/>
    <lineage>
        <taxon>Eukaryota</taxon>
        <taxon>Sar</taxon>
        <taxon>Alveolata</taxon>
        <taxon>Dinophyceae</taxon>
        <taxon>Suessiales</taxon>
        <taxon>Symbiodiniaceae</taxon>
        <taxon>Symbiodinium</taxon>
    </lineage>
</organism>
<gene>
    <name evidence="1" type="ORF">SNAT2548_LOCUS5535</name>
</gene>
<accession>A0A812JBA5</accession>
<dbReference type="AlphaFoldDB" id="A0A812JBA5"/>